<dbReference type="PANTHER" id="PTHR37299:SF1">
    <property type="entry name" value="STAGE 0 SPORULATION PROTEIN A HOMOLOG"/>
    <property type="match status" value="1"/>
</dbReference>
<dbReference type="Proteomes" id="UP000824633">
    <property type="component" value="Chromosome"/>
</dbReference>
<keyword evidence="3" id="KW-0597">Phosphoprotein</keyword>
<gene>
    <name evidence="6" type="ORF">psyc5s11_07970</name>
</gene>
<dbReference type="Pfam" id="PF00072">
    <property type="entry name" value="Response_reg"/>
    <property type="match status" value="1"/>
</dbReference>
<evidence type="ECO:0000256" key="1">
    <source>
        <dbReference type="ARBA" id="ARBA00018672"/>
    </source>
</evidence>
<name>A0ABM7SYN5_9CLOT</name>
<feature type="domain" description="HTH LytTR-type" evidence="5">
    <location>
        <begin position="165"/>
        <end position="236"/>
    </location>
</feature>
<dbReference type="RefSeq" id="WP_224036388.1">
    <property type="nucleotide sequence ID" value="NZ_AP024849.1"/>
</dbReference>
<dbReference type="PROSITE" id="PS50930">
    <property type="entry name" value="HTH_LYTTR"/>
    <property type="match status" value="1"/>
</dbReference>
<evidence type="ECO:0000256" key="2">
    <source>
        <dbReference type="ARBA" id="ARBA00024867"/>
    </source>
</evidence>
<dbReference type="InterPro" id="IPR001789">
    <property type="entry name" value="Sig_transdc_resp-reg_receiver"/>
</dbReference>
<evidence type="ECO:0000313" key="7">
    <source>
        <dbReference type="Proteomes" id="UP000824633"/>
    </source>
</evidence>
<dbReference type="Gene3D" id="2.40.50.1020">
    <property type="entry name" value="LytTr DNA-binding domain"/>
    <property type="match status" value="1"/>
</dbReference>
<evidence type="ECO:0000313" key="6">
    <source>
        <dbReference type="EMBL" id="BCZ44730.1"/>
    </source>
</evidence>
<evidence type="ECO:0000259" key="5">
    <source>
        <dbReference type="PROSITE" id="PS50930"/>
    </source>
</evidence>
<accession>A0ABM7SYN5</accession>
<dbReference type="PROSITE" id="PS50110">
    <property type="entry name" value="RESPONSE_REGULATORY"/>
    <property type="match status" value="1"/>
</dbReference>
<keyword evidence="7" id="KW-1185">Reference proteome</keyword>
<proteinExistence type="predicted"/>
<evidence type="ECO:0000259" key="4">
    <source>
        <dbReference type="PROSITE" id="PS50110"/>
    </source>
</evidence>
<dbReference type="SUPFAM" id="SSF52172">
    <property type="entry name" value="CheY-like"/>
    <property type="match status" value="1"/>
</dbReference>
<comment type="function">
    <text evidence="2">May play the central regulatory role in sporulation. It may be an element of the effector pathway responsible for the activation of sporulation genes in response to nutritional stress. Spo0A may act in concert with spo0H (a sigma factor) to control the expression of some genes that are critical to the sporulation process.</text>
</comment>
<dbReference type="InterPro" id="IPR046947">
    <property type="entry name" value="LytR-like"/>
</dbReference>
<dbReference type="InterPro" id="IPR007492">
    <property type="entry name" value="LytTR_DNA-bd_dom"/>
</dbReference>
<dbReference type="InterPro" id="IPR011006">
    <property type="entry name" value="CheY-like_superfamily"/>
</dbReference>
<dbReference type="Gene3D" id="3.40.50.2300">
    <property type="match status" value="1"/>
</dbReference>
<dbReference type="EMBL" id="AP024849">
    <property type="protein sequence ID" value="BCZ44730.1"/>
    <property type="molecule type" value="Genomic_DNA"/>
</dbReference>
<dbReference type="Pfam" id="PF04397">
    <property type="entry name" value="LytTR"/>
    <property type="match status" value="1"/>
</dbReference>
<reference evidence="7" key="1">
    <citation type="submission" date="2021-07" db="EMBL/GenBank/DDBJ databases">
        <title>Complete genome sequencing of a Clostridium isolate.</title>
        <authorList>
            <person name="Ueki A."/>
            <person name="Tonouchi A."/>
        </authorList>
    </citation>
    <scope>NUCLEOTIDE SEQUENCE [LARGE SCALE GENOMIC DNA]</scope>
    <source>
        <strain evidence="7">C5S11</strain>
    </source>
</reference>
<dbReference type="SMART" id="SM00850">
    <property type="entry name" value="LytTR"/>
    <property type="match status" value="1"/>
</dbReference>
<sequence>MFRIAICDDEKYFISELNDILCKYLNKHEMEYEIDTFKSGKEFIELGIEMIKYTIVFLDINMDEINGIMTAKKIREFSKEVLIVFVTAYINYTLEGYKVDAIRYLLKGNKNFEEEIYECMDAIVEKINYVILKKMFKFNNGIREIHLNKMLYIESKLHKLEFHVIKDKEKIYILYETLNKIEKELKASGFVRIHQSFLVNIKHIINIVPHSAILSNNIELPISKSRYKDVKNTFIEYIGEI</sequence>
<feature type="modified residue" description="4-aspartylphosphate" evidence="3">
    <location>
        <position position="59"/>
    </location>
</feature>
<dbReference type="SMART" id="SM00448">
    <property type="entry name" value="REC"/>
    <property type="match status" value="1"/>
</dbReference>
<protein>
    <recommendedName>
        <fullName evidence="1">Stage 0 sporulation protein A homolog</fullName>
    </recommendedName>
</protein>
<evidence type="ECO:0000256" key="3">
    <source>
        <dbReference type="PROSITE-ProRule" id="PRU00169"/>
    </source>
</evidence>
<organism evidence="6 7">
    <name type="scientific">Clostridium gelidum</name>
    <dbReference type="NCBI Taxonomy" id="704125"/>
    <lineage>
        <taxon>Bacteria</taxon>
        <taxon>Bacillati</taxon>
        <taxon>Bacillota</taxon>
        <taxon>Clostridia</taxon>
        <taxon>Eubacteriales</taxon>
        <taxon>Clostridiaceae</taxon>
        <taxon>Clostridium</taxon>
    </lineage>
</organism>
<dbReference type="PANTHER" id="PTHR37299">
    <property type="entry name" value="TRANSCRIPTIONAL REGULATOR-RELATED"/>
    <property type="match status" value="1"/>
</dbReference>
<feature type="domain" description="Response regulatory" evidence="4">
    <location>
        <begin position="3"/>
        <end position="122"/>
    </location>
</feature>
<keyword evidence="6" id="KW-0238">DNA-binding</keyword>
<dbReference type="GO" id="GO:0003677">
    <property type="term" value="F:DNA binding"/>
    <property type="evidence" value="ECO:0007669"/>
    <property type="project" value="UniProtKB-KW"/>
</dbReference>